<evidence type="ECO:0000313" key="1">
    <source>
        <dbReference type="EMBL" id="KAF9062325.1"/>
    </source>
</evidence>
<dbReference type="Proteomes" id="UP000772434">
    <property type="component" value="Unassembled WGS sequence"/>
</dbReference>
<reference evidence="1" key="1">
    <citation type="submission" date="2020-11" db="EMBL/GenBank/DDBJ databases">
        <authorList>
            <consortium name="DOE Joint Genome Institute"/>
            <person name="Ahrendt S."/>
            <person name="Riley R."/>
            <person name="Andreopoulos W."/>
            <person name="Labutti K."/>
            <person name="Pangilinan J."/>
            <person name="Ruiz-Duenas F.J."/>
            <person name="Barrasa J.M."/>
            <person name="Sanchez-Garcia M."/>
            <person name="Camarero S."/>
            <person name="Miyauchi S."/>
            <person name="Serrano A."/>
            <person name="Linde D."/>
            <person name="Babiker R."/>
            <person name="Drula E."/>
            <person name="Ayuso-Fernandez I."/>
            <person name="Pacheco R."/>
            <person name="Padilla G."/>
            <person name="Ferreira P."/>
            <person name="Barriuso J."/>
            <person name="Kellner H."/>
            <person name="Castanera R."/>
            <person name="Alfaro M."/>
            <person name="Ramirez L."/>
            <person name="Pisabarro A.G."/>
            <person name="Kuo A."/>
            <person name="Tritt A."/>
            <person name="Lipzen A."/>
            <person name="He G."/>
            <person name="Yan M."/>
            <person name="Ng V."/>
            <person name="Cullen D."/>
            <person name="Martin F."/>
            <person name="Rosso M.-N."/>
            <person name="Henrissat B."/>
            <person name="Hibbett D."/>
            <person name="Martinez A.T."/>
            <person name="Grigoriev I.V."/>
        </authorList>
    </citation>
    <scope>NUCLEOTIDE SEQUENCE</scope>
    <source>
        <strain evidence="1">AH 40177</strain>
    </source>
</reference>
<gene>
    <name evidence="1" type="ORF">BDP27DRAFT_1406274</name>
</gene>
<evidence type="ECO:0000313" key="2">
    <source>
        <dbReference type="Proteomes" id="UP000772434"/>
    </source>
</evidence>
<organism evidence="1 2">
    <name type="scientific">Rhodocollybia butyracea</name>
    <dbReference type="NCBI Taxonomy" id="206335"/>
    <lineage>
        <taxon>Eukaryota</taxon>
        <taxon>Fungi</taxon>
        <taxon>Dikarya</taxon>
        <taxon>Basidiomycota</taxon>
        <taxon>Agaricomycotina</taxon>
        <taxon>Agaricomycetes</taxon>
        <taxon>Agaricomycetidae</taxon>
        <taxon>Agaricales</taxon>
        <taxon>Marasmiineae</taxon>
        <taxon>Omphalotaceae</taxon>
        <taxon>Rhodocollybia</taxon>
    </lineage>
</organism>
<accession>A0A9P5U080</accession>
<keyword evidence="2" id="KW-1185">Reference proteome</keyword>
<dbReference type="AlphaFoldDB" id="A0A9P5U080"/>
<proteinExistence type="predicted"/>
<protein>
    <submittedName>
        <fullName evidence="1">Uncharacterized protein</fullName>
    </submittedName>
</protein>
<comment type="caution">
    <text evidence="1">The sequence shown here is derived from an EMBL/GenBank/DDBJ whole genome shotgun (WGS) entry which is preliminary data.</text>
</comment>
<sequence length="158" mass="17136">MAPIRAYYLPADSTSAIDASHPVSAEHLNVLGWKLLSIGASRDEIEQASQKLAQELGFPVTQEGCIVPFHYDLPKNAPTVAPEVVIMVALLTKLVEVDDSNICLANEAVIAITSGGRFLNVEGAKYRLAFDEQNREAAGISFFKETVSNIWIDCEGSD</sequence>
<dbReference type="EMBL" id="JADNRY010000175">
    <property type="protein sequence ID" value="KAF9062325.1"/>
    <property type="molecule type" value="Genomic_DNA"/>
</dbReference>
<name>A0A9P5U080_9AGAR</name>